<organism evidence="2 3">
    <name type="scientific">Eeniella nana</name>
    <name type="common">Yeast</name>
    <name type="synonym">Brettanomyces nanus</name>
    <dbReference type="NCBI Taxonomy" id="13502"/>
    <lineage>
        <taxon>Eukaryota</taxon>
        <taxon>Fungi</taxon>
        <taxon>Dikarya</taxon>
        <taxon>Ascomycota</taxon>
        <taxon>Saccharomycotina</taxon>
        <taxon>Pichiomycetes</taxon>
        <taxon>Pichiales</taxon>
        <taxon>Pichiaceae</taxon>
        <taxon>Brettanomyces</taxon>
    </lineage>
</organism>
<dbReference type="Proteomes" id="UP000662931">
    <property type="component" value="Chromosome 4"/>
</dbReference>
<proteinExistence type="predicted"/>
<evidence type="ECO:0000313" key="3">
    <source>
        <dbReference type="Proteomes" id="UP000662931"/>
    </source>
</evidence>
<feature type="region of interest" description="Disordered" evidence="1">
    <location>
        <begin position="1"/>
        <end position="44"/>
    </location>
</feature>
<gene>
    <name evidence="2" type="ORF">FOA43_004027</name>
</gene>
<accession>A0A875S8Y1</accession>
<protein>
    <submittedName>
        <fullName evidence="2">Uncharacterized protein</fullName>
    </submittedName>
</protein>
<dbReference type="KEGG" id="bnn:FOA43_004027"/>
<evidence type="ECO:0000256" key="1">
    <source>
        <dbReference type="SAM" id="MobiDB-lite"/>
    </source>
</evidence>
<evidence type="ECO:0000313" key="2">
    <source>
        <dbReference type="EMBL" id="QPG76635.1"/>
    </source>
</evidence>
<dbReference type="AlphaFoldDB" id="A0A875S8Y1"/>
<dbReference type="RefSeq" id="XP_038780200.1">
    <property type="nucleotide sequence ID" value="XM_038924272.1"/>
</dbReference>
<dbReference type="GeneID" id="62197427"/>
<feature type="compositionally biased region" description="Polar residues" evidence="1">
    <location>
        <begin position="13"/>
        <end position="24"/>
    </location>
</feature>
<dbReference type="EMBL" id="CP064815">
    <property type="protein sequence ID" value="QPG76635.1"/>
    <property type="molecule type" value="Genomic_DNA"/>
</dbReference>
<dbReference type="OrthoDB" id="3987559at2759"/>
<reference evidence="2" key="1">
    <citation type="submission" date="2020-10" db="EMBL/GenBank/DDBJ databases">
        <authorList>
            <person name="Roach M.J.R."/>
        </authorList>
    </citation>
    <scope>NUCLEOTIDE SEQUENCE</scope>
    <source>
        <strain evidence="2">CBS 1945</strain>
    </source>
</reference>
<sequence length="281" mass="32401">MLRDISNDVAVSRSLNNKRTQQGKGFTKNVRYGNVQRHQDENGVNMRLKTSQQKEDVSSCPKTIQPRPIYSFPELFRNVTEKMFPFIERLHRHGFSRETSKDQTINLMAEVAFQKNPIRKYCKVLNESYGNKELQSVIKDPCEGIFQEMKNHDKTLKCYQSKLRVEGSGYLQVMKQPVYDITIGSKRSLDDISLKSNFKTPIKKNHIHRIHGHLSERLDNSMTISAKAILKMVDDSLVSSDTSLYSQSLVSIGQMRGKEDVNINEDDLKNVLDDERVNQNM</sequence>
<keyword evidence="3" id="KW-1185">Reference proteome</keyword>
<name>A0A875S8Y1_EENNA</name>